<feature type="transmembrane region" description="Helical" evidence="2">
    <location>
        <begin position="600"/>
        <end position="620"/>
    </location>
</feature>
<keyword evidence="2" id="KW-0472">Membrane</keyword>
<feature type="transmembrane region" description="Helical" evidence="2">
    <location>
        <begin position="660"/>
        <end position="679"/>
    </location>
</feature>
<dbReference type="Pfam" id="PF13641">
    <property type="entry name" value="Glyco_tranf_2_3"/>
    <property type="match status" value="1"/>
</dbReference>
<evidence type="ECO:0000256" key="1">
    <source>
        <dbReference type="SAM" id="MobiDB-lite"/>
    </source>
</evidence>
<gene>
    <name evidence="3" type="ORF">GCM10011354_06420</name>
</gene>
<evidence type="ECO:0000313" key="4">
    <source>
        <dbReference type="Proteomes" id="UP000650511"/>
    </source>
</evidence>
<reference evidence="3" key="1">
    <citation type="journal article" date="2014" name="Int. J. Syst. Evol. Microbiol.">
        <title>Complete genome sequence of Corynebacterium casei LMG S-19264T (=DSM 44701T), isolated from a smear-ripened cheese.</title>
        <authorList>
            <consortium name="US DOE Joint Genome Institute (JGI-PGF)"/>
            <person name="Walter F."/>
            <person name="Albersmeier A."/>
            <person name="Kalinowski J."/>
            <person name="Ruckert C."/>
        </authorList>
    </citation>
    <scope>NUCLEOTIDE SEQUENCE</scope>
    <source>
        <strain evidence="3">CGMCC 1.14988</strain>
    </source>
</reference>
<feature type="transmembrane region" description="Helical" evidence="2">
    <location>
        <begin position="749"/>
        <end position="767"/>
    </location>
</feature>
<dbReference type="Gene3D" id="3.90.550.10">
    <property type="entry name" value="Spore Coat Polysaccharide Biosynthesis Protein SpsA, Chain A"/>
    <property type="match status" value="1"/>
</dbReference>
<proteinExistence type="predicted"/>
<feature type="compositionally biased region" description="Pro residues" evidence="1">
    <location>
        <begin position="1030"/>
        <end position="1040"/>
    </location>
</feature>
<dbReference type="InterPro" id="IPR050834">
    <property type="entry name" value="Glycosyltransf_2"/>
</dbReference>
<accession>A0A8J3ETH1</accession>
<dbReference type="CDD" id="cd04186">
    <property type="entry name" value="GT_2_like_c"/>
    <property type="match status" value="1"/>
</dbReference>
<sequence length="1049" mass="110232">MPASSTSPAVLVVLVTHDGASWLPRTLAALAEQTHPSVDMVAVDNGSTDHTREILLDSLRPEQVLVAERDLGFGAAVSMALDARPAATRTGGAPYVLFLHDDTALAPDAVERLVVAMEADPRLAIVGPKQRIWGREDELQAVGWTVDLTGRADSGVDEGELDQGQRDNERRTLYVSTSGMLVRREVFDALGRFDRRYHLFRDDLDLCWRAWLAGHDVEVVPDAVSAHVAAATNYLRLGQTRFIGPRYFAERNTLATLLKNYGPARLALVVPLYFLVGIAKVFGFLLTRRVSDAWQTVRAWLWNVWHLRETLRLRREVQSARRRADGELRELFGRVIPRVRAYAEAIGEWVAGGDVDSGGSLAGTRPPADGPRRSAPRRLAAAVKRRPVLAVGTVLSLVVLVGAWPLLLPGELRGGELAPWPVTPAAFLTDYAAGWHTAGAFGTAEAPSPAQALLGLLHLLVFGSSYAAPRLLLLGLPLVAWLFALRAAQGFSRRRLPRVVAATAYVLSPPALAALSTGRVGALVVLAALPGIVAAGTVLARRSSSPSRAWRAVAAAALLSAIAAAFVPLVLPAVVLAGALVVAIGWARPGAAEPGWRRALALRALTAALTPVVLLLPWSWQAFVDGSVFAGGGPSGVGGGLEATDPLWRWLSLTPQLPGIVPYVGGAFVLAGLLGLVLGTPRRPGLVAGLWTVALVGAGTAWQLARDGATTWPGVPLLLTALAFAGLLALAFATAEAQLTSHAFGWRQLAALTTGLAVAVGLAVIAAELARGPWGAYVVDEPALPAFVASAAEEEGSFRVLVLADGDDGVRWEVVEASGPTMAAYGVDDAAVARTLVGPVVEATLGGADPTATRALGPLNVRYVLVPAGAVTERLDAVLQAQLGLEPRPIGEGRLFAVPDWLPRAALVGGVDAETLLAGELPATATVTPLQARPDGSWRGSGQDGDLVVLAEPDHGDWSARQLGAGRLSPVTDGDGPLVFEQLDGDGIVELTHLGDGPRAVAVAGQLLVLLLVISLALRPPRFARRRQPGTPPPTAPPSTPSRTPEVVA</sequence>
<keyword evidence="2" id="KW-1133">Transmembrane helix</keyword>
<feature type="transmembrane region" description="Helical" evidence="2">
    <location>
        <begin position="717"/>
        <end position="737"/>
    </location>
</feature>
<dbReference type="PANTHER" id="PTHR43685">
    <property type="entry name" value="GLYCOSYLTRANSFERASE"/>
    <property type="match status" value="1"/>
</dbReference>
<feature type="transmembrane region" description="Helical" evidence="2">
    <location>
        <begin position="466"/>
        <end position="484"/>
    </location>
</feature>
<feature type="region of interest" description="Disordered" evidence="1">
    <location>
        <begin position="1024"/>
        <end position="1049"/>
    </location>
</feature>
<evidence type="ECO:0000313" key="3">
    <source>
        <dbReference type="EMBL" id="GGI03912.1"/>
    </source>
</evidence>
<feature type="transmembrane region" description="Helical" evidence="2">
    <location>
        <begin position="387"/>
        <end position="407"/>
    </location>
</feature>
<organism evidence="3 4">
    <name type="scientific">Egicoccus halophilus</name>
    <dbReference type="NCBI Taxonomy" id="1670830"/>
    <lineage>
        <taxon>Bacteria</taxon>
        <taxon>Bacillati</taxon>
        <taxon>Actinomycetota</taxon>
        <taxon>Nitriliruptoria</taxon>
        <taxon>Egicoccales</taxon>
        <taxon>Egicoccaceae</taxon>
        <taxon>Egicoccus</taxon>
    </lineage>
</organism>
<feature type="transmembrane region" description="Helical" evidence="2">
    <location>
        <begin position="686"/>
        <end position="705"/>
    </location>
</feature>
<protein>
    <submittedName>
        <fullName evidence="3">Integral membrane regulatory protein</fullName>
    </submittedName>
</protein>
<feature type="transmembrane region" description="Helical" evidence="2">
    <location>
        <begin position="1000"/>
        <end position="1018"/>
    </location>
</feature>
<name>A0A8J3ETH1_9ACTN</name>
<feature type="transmembrane region" description="Helical" evidence="2">
    <location>
        <begin position="573"/>
        <end position="588"/>
    </location>
</feature>
<evidence type="ECO:0000256" key="2">
    <source>
        <dbReference type="SAM" id="Phobius"/>
    </source>
</evidence>
<feature type="transmembrane region" description="Helical" evidence="2">
    <location>
        <begin position="521"/>
        <end position="540"/>
    </location>
</feature>
<reference evidence="3" key="2">
    <citation type="submission" date="2020-09" db="EMBL/GenBank/DDBJ databases">
        <authorList>
            <person name="Sun Q."/>
            <person name="Zhou Y."/>
        </authorList>
    </citation>
    <scope>NUCLEOTIDE SEQUENCE</scope>
    <source>
        <strain evidence="3">CGMCC 1.14988</strain>
    </source>
</reference>
<dbReference type="SUPFAM" id="SSF53448">
    <property type="entry name" value="Nucleotide-diphospho-sugar transferases"/>
    <property type="match status" value="1"/>
</dbReference>
<dbReference type="Proteomes" id="UP000650511">
    <property type="component" value="Unassembled WGS sequence"/>
</dbReference>
<dbReference type="EMBL" id="BMHA01000002">
    <property type="protein sequence ID" value="GGI03912.1"/>
    <property type="molecule type" value="Genomic_DNA"/>
</dbReference>
<keyword evidence="2" id="KW-0812">Transmembrane</keyword>
<dbReference type="AlphaFoldDB" id="A0A8J3ETH1"/>
<keyword evidence="4" id="KW-1185">Reference proteome</keyword>
<dbReference type="RefSeq" id="WP_165404150.1">
    <property type="nucleotide sequence ID" value="NZ_BMHA01000002.1"/>
</dbReference>
<dbReference type="PANTHER" id="PTHR43685:SF3">
    <property type="entry name" value="SLR2126 PROTEIN"/>
    <property type="match status" value="1"/>
</dbReference>
<feature type="transmembrane region" description="Helical" evidence="2">
    <location>
        <begin position="266"/>
        <end position="286"/>
    </location>
</feature>
<comment type="caution">
    <text evidence="3">The sequence shown here is derived from an EMBL/GenBank/DDBJ whole genome shotgun (WGS) entry which is preliminary data.</text>
</comment>
<dbReference type="InterPro" id="IPR029044">
    <property type="entry name" value="Nucleotide-diphossugar_trans"/>
</dbReference>